<evidence type="ECO:0000313" key="6">
    <source>
        <dbReference type="EMBL" id="VEV98704.1"/>
    </source>
</evidence>
<dbReference type="GO" id="GO:0050661">
    <property type="term" value="F:NADP binding"/>
    <property type="evidence" value="ECO:0007669"/>
    <property type="project" value="InterPro"/>
</dbReference>
<keyword evidence="2" id="KW-0285">Flavoprotein</keyword>
<dbReference type="GO" id="GO:0050660">
    <property type="term" value="F:flavin adenine dinucleotide binding"/>
    <property type="evidence" value="ECO:0007669"/>
    <property type="project" value="InterPro"/>
</dbReference>
<evidence type="ECO:0000256" key="4">
    <source>
        <dbReference type="ARBA" id="ARBA00022857"/>
    </source>
</evidence>
<evidence type="ECO:0000256" key="5">
    <source>
        <dbReference type="ARBA" id="ARBA00023002"/>
    </source>
</evidence>
<dbReference type="InterPro" id="IPR000960">
    <property type="entry name" value="Flavin_mOase"/>
</dbReference>
<dbReference type="Gene3D" id="3.50.50.60">
    <property type="entry name" value="FAD/NAD(P)-binding domain"/>
    <property type="match status" value="1"/>
</dbReference>
<dbReference type="GO" id="GO:0004499">
    <property type="term" value="F:N,N-dimethylaniline monooxygenase activity"/>
    <property type="evidence" value="ECO:0007669"/>
    <property type="project" value="InterPro"/>
</dbReference>
<keyword evidence="4" id="KW-0521">NADP</keyword>
<gene>
    <name evidence="6" type="ORF">PMYSY11_3660</name>
</gene>
<accession>A0A653E7J5</accession>
<keyword evidence="5" id="KW-0560">Oxidoreductase</keyword>
<dbReference type="InterPro" id="IPR050346">
    <property type="entry name" value="FMO-like"/>
</dbReference>
<dbReference type="PRINTS" id="PR00370">
    <property type="entry name" value="FMOXYGENASE"/>
</dbReference>
<organism evidence="6">
    <name type="scientific">Pseudomonas marincola</name>
    <dbReference type="NCBI Taxonomy" id="437900"/>
    <lineage>
        <taxon>Bacteria</taxon>
        <taxon>Pseudomonadati</taxon>
        <taxon>Pseudomonadota</taxon>
        <taxon>Gammaproteobacteria</taxon>
        <taxon>Pseudomonadales</taxon>
        <taxon>Pseudomonadaceae</taxon>
        <taxon>Pseudomonas</taxon>
    </lineage>
</organism>
<dbReference type="InterPro" id="IPR020946">
    <property type="entry name" value="Flavin_mOase-like"/>
</dbReference>
<comment type="similarity">
    <text evidence="1">Belongs to the FMO family.</text>
</comment>
<name>A0A653E7J5_9PSED</name>
<evidence type="ECO:0000256" key="3">
    <source>
        <dbReference type="ARBA" id="ARBA00022827"/>
    </source>
</evidence>
<keyword evidence="6" id="KW-0503">Monooxygenase</keyword>
<dbReference type="EMBL" id="LR215729">
    <property type="protein sequence ID" value="VEV98704.1"/>
    <property type="molecule type" value="Genomic_DNA"/>
</dbReference>
<reference evidence="6" key="1">
    <citation type="submission" date="2019-02" db="EMBL/GenBank/DDBJ databases">
        <authorList>
            <consortium name="Genoscope - CEA"/>
            <person name="William W."/>
        </authorList>
    </citation>
    <scope>NUCLEOTIDE SEQUENCE [LARGE SCALE GENOMIC DNA]</scope>
    <source>
        <strain evidence="6">YSy11</strain>
    </source>
</reference>
<dbReference type="PIRSF" id="PIRSF000332">
    <property type="entry name" value="FMO"/>
    <property type="match status" value="1"/>
</dbReference>
<protein>
    <submittedName>
        <fullName evidence="6">Monooxygenase</fullName>
    </submittedName>
</protein>
<keyword evidence="3" id="KW-0274">FAD</keyword>
<dbReference type="SUPFAM" id="SSF51905">
    <property type="entry name" value="FAD/NAD(P)-binding domain"/>
    <property type="match status" value="2"/>
</dbReference>
<sequence>MYAIIGAGPMGLCTARQLKKHGIDFVGFELNSDVGGLWDIDNPHSTMYDSAHLISSKSTTQFSEFPMRDEVAPYPHHSEMRRYFRDYADHFQLKTHYQFNTRVVEVNRLERGWQLISEQNGVRRNWQFDGVLIANGTLHKPNSVSLPGDFDGQVMHSSEYRSAAVFEGKRVLVVGCGNSACDIAVDAVHRAASVDISVRRGYFFLPKFILGKPTDTFGGAIKLPRPLKQRLDGLLVRALVGKPSSYGLPDPDYKLYESHPVMNSLVLHYLGHGDIKARRDISKVDGKQVTFTDGEQGEYDLILQGTGYKLDYPFIDRAHLNWPEKAGAPQLYLNVFHPQYDDLFMMGMVEASGLGWQGRDEQAELVALYIRQLQQGAASAKALQQTKRERASIRLDGGYNYLDLERMAYYVHKDTYRASIAEHTAQLNADLDHNGATYATRSAV</sequence>
<dbReference type="InterPro" id="IPR036188">
    <property type="entry name" value="FAD/NAD-bd_sf"/>
</dbReference>
<dbReference type="Pfam" id="PF00743">
    <property type="entry name" value="FMO-like"/>
    <property type="match status" value="1"/>
</dbReference>
<evidence type="ECO:0000256" key="2">
    <source>
        <dbReference type="ARBA" id="ARBA00022630"/>
    </source>
</evidence>
<evidence type="ECO:0000256" key="1">
    <source>
        <dbReference type="ARBA" id="ARBA00009183"/>
    </source>
</evidence>
<dbReference type="PANTHER" id="PTHR23023">
    <property type="entry name" value="DIMETHYLANILINE MONOOXYGENASE"/>
    <property type="match status" value="1"/>
</dbReference>
<dbReference type="AlphaFoldDB" id="A0A653E7J5"/>
<proteinExistence type="inferred from homology"/>
<dbReference type="RefSeq" id="WP_150549070.1">
    <property type="nucleotide sequence ID" value="NZ_LR215729.2"/>
</dbReference>